<dbReference type="AlphaFoldDB" id="A0A1W2FDR8"/>
<reference evidence="3" key="1">
    <citation type="submission" date="2017-04" db="EMBL/GenBank/DDBJ databases">
        <authorList>
            <person name="Varghese N."/>
            <person name="Submissions S."/>
        </authorList>
    </citation>
    <scope>NUCLEOTIDE SEQUENCE [LARGE SCALE GENOMIC DNA]</scope>
    <source>
        <strain evidence="3">DSM 44073</strain>
    </source>
</reference>
<keyword evidence="3" id="KW-1185">Reference proteome</keyword>
<protein>
    <recommendedName>
        <fullName evidence="4">Secreted protein</fullName>
    </recommendedName>
</protein>
<evidence type="ECO:0008006" key="4">
    <source>
        <dbReference type="Google" id="ProtNLM"/>
    </source>
</evidence>
<evidence type="ECO:0000313" key="3">
    <source>
        <dbReference type="Proteomes" id="UP000192840"/>
    </source>
</evidence>
<feature type="signal peptide" evidence="1">
    <location>
        <begin position="1"/>
        <end position="34"/>
    </location>
</feature>
<dbReference type="EMBL" id="FWYC01000013">
    <property type="protein sequence ID" value="SMD19954.1"/>
    <property type="molecule type" value="Genomic_DNA"/>
</dbReference>
<proteinExistence type="predicted"/>
<accession>A0A1W2FDR8</accession>
<organism evidence="2 3">
    <name type="scientific">Lentzea albidocapillata</name>
    <dbReference type="NCBI Taxonomy" id="40571"/>
    <lineage>
        <taxon>Bacteria</taxon>
        <taxon>Bacillati</taxon>
        <taxon>Actinomycetota</taxon>
        <taxon>Actinomycetes</taxon>
        <taxon>Pseudonocardiales</taxon>
        <taxon>Pseudonocardiaceae</taxon>
        <taxon>Lentzea</taxon>
    </lineage>
</organism>
<evidence type="ECO:0000313" key="2">
    <source>
        <dbReference type="EMBL" id="SMD19954.1"/>
    </source>
</evidence>
<dbReference type="Proteomes" id="UP000192840">
    <property type="component" value="Unassembled WGS sequence"/>
</dbReference>
<evidence type="ECO:0000256" key="1">
    <source>
        <dbReference type="SAM" id="SignalP"/>
    </source>
</evidence>
<feature type="chain" id="PRO_5012551772" description="Secreted protein" evidence="1">
    <location>
        <begin position="35"/>
        <end position="119"/>
    </location>
</feature>
<name>A0A1W2FDR8_9PSEU</name>
<keyword evidence="1" id="KW-0732">Signal</keyword>
<gene>
    <name evidence="2" type="ORF">SAMN05660733_05752</name>
</gene>
<sequence>MKGRGFIMKLKFWQRCAVAMVGVAVLGTASPASAITSETTGARAYGGSNGDWSVQDVGCDAMPVYGRFTEKGVPGFQRMDNKSGCGTEEQGNIGNTITTVQACRDVPVGRDNCGGWNEW</sequence>